<dbReference type="AlphaFoldDB" id="K9ZYE4"/>
<sequence length="203" mass="23009">MTELTYPLLVSTVAVVMLVWWAVRTVRLRRSSLVNRRGFLVPLGIALLWSGLLADNVALIGSGFALALIGEYWPDLKVRRTRKTTEIVHAFPRWQRAQEPQRPDIELHLEETGARVKNIGPGTLFLHGWSPADQNGWLMLRADDGSGTPIKALPSGQWARLSPWTIPNRGVRVWYTRSEEAQPYLFRADWQDVTMGSKARVLN</sequence>
<accession>K9ZYE4</accession>
<proteinExistence type="predicted"/>
<reference evidence="3" key="1">
    <citation type="submission" date="2012-03" db="EMBL/GenBank/DDBJ databases">
        <title>Complete sequence of chromosome of Deinococcus peraridilitoris DSM 19664.</title>
        <authorList>
            <person name="Lucas S."/>
            <person name="Copeland A."/>
            <person name="Lapidus A."/>
            <person name="Glavina del Rio T."/>
            <person name="Dalin E."/>
            <person name="Tice H."/>
            <person name="Bruce D."/>
            <person name="Goodwin L."/>
            <person name="Pitluck S."/>
            <person name="Peters L."/>
            <person name="Mikhailova N."/>
            <person name="Lu M."/>
            <person name="Kyrpides N."/>
            <person name="Mavromatis K."/>
            <person name="Ivanova N."/>
            <person name="Brettin T."/>
            <person name="Detter J.C."/>
            <person name="Han C."/>
            <person name="Larimer F."/>
            <person name="Land M."/>
            <person name="Hauser L."/>
            <person name="Markowitz V."/>
            <person name="Cheng J.-F."/>
            <person name="Hugenholtz P."/>
            <person name="Woyke T."/>
            <person name="Wu D."/>
            <person name="Pukall R."/>
            <person name="Steenblock K."/>
            <person name="Brambilla E."/>
            <person name="Klenk H.-P."/>
            <person name="Eisen J.A."/>
        </authorList>
    </citation>
    <scope>NUCLEOTIDE SEQUENCE [LARGE SCALE GENOMIC DNA]</scope>
    <source>
        <strain evidence="3">DSM 19664 / LMG 22246 / CIP 109416 / KR-200</strain>
    </source>
</reference>
<keyword evidence="3" id="KW-1185">Reference proteome</keyword>
<organism evidence="2 3">
    <name type="scientific">Deinococcus peraridilitoris (strain DSM 19664 / LMG 22246 / CIP 109416 / KR-200)</name>
    <dbReference type="NCBI Taxonomy" id="937777"/>
    <lineage>
        <taxon>Bacteria</taxon>
        <taxon>Thermotogati</taxon>
        <taxon>Deinococcota</taxon>
        <taxon>Deinococci</taxon>
        <taxon>Deinococcales</taxon>
        <taxon>Deinococcaceae</taxon>
        <taxon>Deinococcus</taxon>
    </lineage>
</organism>
<feature type="transmembrane region" description="Helical" evidence="1">
    <location>
        <begin position="35"/>
        <end position="52"/>
    </location>
</feature>
<dbReference type="Proteomes" id="UP000010467">
    <property type="component" value="Chromosome"/>
</dbReference>
<gene>
    <name evidence="2" type="ordered locus">Deipe_0362</name>
</gene>
<dbReference type="OrthoDB" id="61841at2"/>
<dbReference type="STRING" id="937777.Deipe_0362"/>
<name>K9ZYE4_DEIPD</name>
<keyword evidence="1" id="KW-1133">Transmembrane helix</keyword>
<dbReference type="KEGG" id="dpd:Deipe_0362"/>
<evidence type="ECO:0000313" key="3">
    <source>
        <dbReference type="Proteomes" id="UP000010467"/>
    </source>
</evidence>
<dbReference type="RefSeq" id="WP_015234273.1">
    <property type="nucleotide sequence ID" value="NC_019793.1"/>
</dbReference>
<evidence type="ECO:0000256" key="1">
    <source>
        <dbReference type="SAM" id="Phobius"/>
    </source>
</evidence>
<dbReference type="HOGENOM" id="CLU_091632_0_0_0"/>
<dbReference type="EMBL" id="CP003382">
    <property type="protein sequence ID" value="AFZ65962.1"/>
    <property type="molecule type" value="Genomic_DNA"/>
</dbReference>
<keyword evidence="1" id="KW-0472">Membrane</keyword>
<keyword evidence="1" id="KW-0812">Transmembrane</keyword>
<protein>
    <submittedName>
        <fullName evidence="2">Uncharacterized protein</fullName>
    </submittedName>
</protein>
<evidence type="ECO:0000313" key="2">
    <source>
        <dbReference type="EMBL" id="AFZ65962.1"/>
    </source>
</evidence>
<dbReference type="PATRIC" id="fig|937777.3.peg.370"/>
<feature type="transmembrane region" description="Helical" evidence="1">
    <location>
        <begin position="6"/>
        <end position="23"/>
    </location>
</feature>